<keyword evidence="1" id="KW-0812">Transmembrane</keyword>
<evidence type="ECO:0000313" key="3">
    <source>
        <dbReference type="Proteomes" id="UP000007719"/>
    </source>
</evidence>
<sequence length="59" mass="6997">MGDNLKNILRIILIYLVIGIFWVFLSHRFIDVLVKNANIIPLVYALNRKEKKNLLGRFR</sequence>
<dbReference type="EnsemblBacteria" id="ACK41607">
    <property type="protein sequence ID" value="ACK41607"/>
    <property type="gene ID" value="Dtur_0282"/>
</dbReference>
<dbReference type="RefSeq" id="WP_012582692.1">
    <property type="nucleotide sequence ID" value="NC_011661.1"/>
</dbReference>
<dbReference type="InParanoid" id="B8DYY1"/>
<keyword evidence="1" id="KW-0472">Membrane</keyword>
<gene>
    <name evidence="2" type="ordered locus">Dtur_0282</name>
</gene>
<dbReference type="Proteomes" id="UP000007719">
    <property type="component" value="Chromosome"/>
</dbReference>
<proteinExistence type="predicted"/>
<protein>
    <submittedName>
        <fullName evidence="2">Uncharacterized protein</fullName>
    </submittedName>
</protein>
<feature type="transmembrane region" description="Helical" evidence="1">
    <location>
        <begin position="7"/>
        <end position="25"/>
    </location>
</feature>
<name>B8DYY1_DICTD</name>
<accession>B8DYY1</accession>
<dbReference type="AlphaFoldDB" id="B8DYY1"/>
<evidence type="ECO:0000256" key="1">
    <source>
        <dbReference type="SAM" id="Phobius"/>
    </source>
</evidence>
<keyword evidence="3" id="KW-1185">Reference proteome</keyword>
<dbReference type="STRING" id="515635.Dtur_0282"/>
<dbReference type="KEGG" id="dtu:Dtur_0282"/>
<dbReference type="EMBL" id="CP001251">
    <property type="protein sequence ID" value="ACK41607.1"/>
    <property type="molecule type" value="Genomic_DNA"/>
</dbReference>
<reference evidence="3" key="1">
    <citation type="journal article" date="2016" name="Front. Microbiol.">
        <title>The complete genome sequence of hyperthermophile Dictyoglomus turgidum DSM 6724 reveals a specialized carbohydrate fermentor.</title>
        <authorList>
            <person name="Brumm P.J."/>
            <person name="Gowda K."/>
            <person name="Robb F.T."/>
            <person name="Mead D.A."/>
        </authorList>
    </citation>
    <scope>NUCLEOTIDE SEQUENCE [LARGE SCALE GENOMIC DNA]</scope>
    <source>
        <strain evidence="3">DSM 6724 / Z-1310</strain>
    </source>
</reference>
<dbReference type="HOGENOM" id="CLU_2953008_0_0_0"/>
<keyword evidence="1" id="KW-1133">Transmembrane helix</keyword>
<evidence type="ECO:0000313" key="2">
    <source>
        <dbReference type="EMBL" id="ACK41607.1"/>
    </source>
</evidence>
<organism evidence="2 3">
    <name type="scientific">Dictyoglomus turgidum (strain DSM 6724 / Z-1310)</name>
    <dbReference type="NCBI Taxonomy" id="515635"/>
    <lineage>
        <taxon>Bacteria</taxon>
        <taxon>Pseudomonadati</taxon>
        <taxon>Dictyoglomota</taxon>
        <taxon>Dictyoglomia</taxon>
        <taxon>Dictyoglomales</taxon>
        <taxon>Dictyoglomaceae</taxon>
        <taxon>Dictyoglomus</taxon>
    </lineage>
</organism>